<dbReference type="InterPro" id="IPR043917">
    <property type="entry name" value="DUF5753"/>
</dbReference>
<evidence type="ECO:0000259" key="1">
    <source>
        <dbReference type="PROSITE" id="PS50943"/>
    </source>
</evidence>
<protein>
    <submittedName>
        <fullName evidence="2">Helix-turn-helix transcriptional regulator</fullName>
    </submittedName>
</protein>
<sequence length="275" mass="30899">MPAPKELDPSKSLAALYGKKLRKLRVRAGWTQRELGDQIPLAHSRIAQFELGKEVPPKDISDRLDKLLDADGDLSDLWEHVKRAPYSDWVRKYVEYEARATAMHKYLPFHVPDLLQTEAYAREVMRAARPWFTADEIEEKVAARLARRVVLEKAEPPLLWVVLDEAVLRRPVGGPSVMREQLAYVLEASSSLHVEVQVLPFEVGAHAAMGGTLTLLSFDNSPDVAYVEGESWGDLVRDRRAVARHSHRYDLVQASALSPGASVNWVAKAMEEFAA</sequence>
<dbReference type="PROSITE" id="PS50943">
    <property type="entry name" value="HTH_CROC1"/>
    <property type="match status" value="1"/>
</dbReference>
<evidence type="ECO:0000313" key="3">
    <source>
        <dbReference type="Proteomes" id="UP001499895"/>
    </source>
</evidence>
<comment type="caution">
    <text evidence="2">The sequence shown here is derived from an EMBL/GenBank/DDBJ whole genome shotgun (WGS) entry which is preliminary data.</text>
</comment>
<dbReference type="Pfam" id="PF19054">
    <property type="entry name" value="DUF5753"/>
    <property type="match status" value="1"/>
</dbReference>
<proteinExistence type="predicted"/>
<dbReference type="Gene3D" id="1.10.260.40">
    <property type="entry name" value="lambda repressor-like DNA-binding domains"/>
    <property type="match status" value="1"/>
</dbReference>
<dbReference type="Proteomes" id="UP001499895">
    <property type="component" value="Unassembled WGS sequence"/>
</dbReference>
<gene>
    <name evidence="2" type="ORF">GCM10009544_60350</name>
</gene>
<dbReference type="SMART" id="SM00530">
    <property type="entry name" value="HTH_XRE"/>
    <property type="match status" value="1"/>
</dbReference>
<dbReference type="SUPFAM" id="SSF47413">
    <property type="entry name" value="lambda repressor-like DNA-binding domains"/>
    <property type="match status" value="1"/>
</dbReference>
<name>A0ABP3L1R5_9ACTN</name>
<dbReference type="Pfam" id="PF13560">
    <property type="entry name" value="HTH_31"/>
    <property type="match status" value="1"/>
</dbReference>
<reference evidence="3" key="1">
    <citation type="journal article" date="2019" name="Int. J. Syst. Evol. Microbiol.">
        <title>The Global Catalogue of Microorganisms (GCM) 10K type strain sequencing project: providing services to taxonomists for standard genome sequencing and annotation.</title>
        <authorList>
            <consortium name="The Broad Institute Genomics Platform"/>
            <consortium name="The Broad Institute Genome Sequencing Center for Infectious Disease"/>
            <person name="Wu L."/>
            <person name="Ma J."/>
        </authorList>
    </citation>
    <scope>NUCLEOTIDE SEQUENCE [LARGE SCALE GENOMIC DNA]</scope>
    <source>
        <strain evidence="3">JCM 10649</strain>
    </source>
</reference>
<dbReference type="RefSeq" id="WP_344096889.1">
    <property type="nucleotide sequence ID" value="NZ_BAAAHB010000122.1"/>
</dbReference>
<accession>A0ABP3L1R5</accession>
<feature type="domain" description="HTH cro/C1-type" evidence="1">
    <location>
        <begin position="21"/>
        <end position="77"/>
    </location>
</feature>
<dbReference type="CDD" id="cd00093">
    <property type="entry name" value="HTH_XRE"/>
    <property type="match status" value="1"/>
</dbReference>
<keyword evidence="3" id="KW-1185">Reference proteome</keyword>
<dbReference type="InterPro" id="IPR010982">
    <property type="entry name" value="Lambda_DNA-bd_dom_sf"/>
</dbReference>
<dbReference type="InterPro" id="IPR001387">
    <property type="entry name" value="Cro/C1-type_HTH"/>
</dbReference>
<dbReference type="EMBL" id="BAAAHB010000122">
    <property type="protein sequence ID" value="GAA0491541.1"/>
    <property type="molecule type" value="Genomic_DNA"/>
</dbReference>
<evidence type="ECO:0000313" key="2">
    <source>
        <dbReference type="EMBL" id="GAA0491541.1"/>
    </source>
</evidence>
<organism evidence="2 3">
    <name type="scientific">Streptomyces stramineus</name>
    <dbReference type="NCBI Taxonomy" id="173861"/>
    <lineage>
        <taxon>Bacteria</taxon>
        <taxon>Bacillati</taxon>
        <taxon>Actinomycetota</taxon>
        <taxon>Actinomycetes</taxon>
        <taxon>Kitasatosporales</taxon>
        <taxon>Streptomycetaceae</taxon>
        <taxon>Streptomyces</taxon>
    </lineage>
</organism>